<dbReference type="RefSeq" id="XP_007511230.1">
    <property type="nucleotide sequence ID" value="XM_007511168.1"/>
</dbReference>
<feature type="region of interest" description="Disordered" evidence="1">
    <location>
        <begin position="1576"/>
        <end position="1626"/>
    </location>
</feature>
<dbReference type="Proteomes" id="UP000198341">
    <property type="component" value="Chromosome 9"/>
</dbReference>
<proteinExistence type="predicted"/>
<dbReference type="InterPro" id="IPR035309">
    <property type="entry name" value="PSME4"/>
</dbReference>
<dbReference type="PANTHER" id="PTHR32170">
    <property type="entry name" value="PROTEASOME ACTIVATOR COMPLEX SUBUNIT 4"/>
    <property type="match status" value="1"/>
</dbReference>
<dbReference type="SUPFAM" id="SSF48371">
    <property type="entry name" value="ARM repeat"/>
    <property type="match status" value="1"/>
</dbReference>
<feature type="compositionally biased region" description="Gly residues" evidence="1">
    <location>
        <begin position="1592"/>
        <end position="1603"/>
    </location>
</feature>
<sequence>MKVSSQLAYARVKKEEEKEEMTTSTAKTAAHATHAAAKTTEAHTWRDVANEYLPNEVAEAISKEDPQRFERLIESLETVASLRALSTRPLEEEEEEEAKRTSSSSSSPVFDITSLLRSHLVSKPFRATKDVRIIVTLVNHCFAVALADNDMRIDLKTRTKWANLAKTTLSVFEGQLDEVLEIDWKPIMDKVNHVSQGEVNEYYGPVVLAEWRSTISALARASRRYFKLGSSEEIWEASKKNLENIWSEECFTSLAFMVAFLPTRHLRNKQGNEEDVKFYKRMIEGENGDWNRLFDALPSSVFWKSGFLQLFSQCAKHDVSGRIQWPESLDAKIYSAALWSFQLSSSNNGGGRNGGGNNGSKQSQHLQVMASSVRSIGSPATKIAPRVLDTAHRARSIAKFLAFRSLNYTATTNDDDADERNNSANISSTSNNNGEKLFDFLEHCYHPDSPGSDALAWFLEHFVAYLEKAKYRAETEETVGLGPFTGKQDEELTKMALIADRLCSRAIFSKHGHTKHVAVKSIGKLCYITPKHTVYAALSRFENTLQQEDSSHQISTAIEALALVTRSMLVNIDPNEIFVQPEHAEALSQAGENGSDRMEALDEVEGYSTGAFVVSALEATLPCIDVNDAAKTNAALKFYTILLSSVSNLIDPGEENCVPQLPVVWSDWTLEVLERVFAVLEHAQPEASSNNHSGSSGGVGESSEQSASFLMNANCMFTPMFRTLLIRLPEESRKLAIRKIARFIFTNTLPSATRELGILVSSVFIASPSEATKEIFNPMFDMLSLELNEAQLDAKRSGELSKARINRLSYIVGVISLGFDRAHTTSLATLKDKVVQSSRRLFALAESARSNPVLYIAGPLLCRYCLALGNVIDQLDAQQSVTQDDEAIKKGKRQYADWVALRWKVSKDDTSFGPPDIEARKKLCLPKPFNWASEEDHRIKNEVLREIIEEFLIKSSAEMSELFEGCATTAIQNMDINESPDDSSIIDPRSMSPKSTSQVTFVDRSGRSPSPPAAAGLTATTLAPSSSSGNSPASLQKRQSLAEIAKVSKIGSIGQFSSLNDMEDYNCRRHRVRSLAARIGAVATGLTARIPDFNEDSASADLAIHGEMPGSLVFDMQTRHAAAEALSLALENHESDDAVTLTIVARVAEEILSPSNSTYHAAKAAMRAWAEDSASLRMPHPGRKKKNIMLGAKIPELYPRWLVYEYTRIKHHWRRAQAVYFRESSGEYCSSAVLRQNSSCVRLLAALRSCAINNTYVSVRAAARHAIETDLERYPKEAPRVVESSADSLMIPEENEDRCRAACEVLKTNSSIVATTQTSSESLLKFAYALLQARCIHDTVISQQAVSETFVNFAARFSRRSMDLLNYSTDGPTPLMNDLVKYIFHPPDERAKHWSFQSMATAFFMFTLVSDCSEKSVRNATRIFLEGLTSDSRPTWLPSACGLLLVSRYKNFEDQMLVDAVNTDFENTRELSEKLLYSFAAARGEDTNRDIGDRGAGGQQSRSALLSQAGESLYGVGHELAGPFPKVCTRAMEGIATTPGVFITVFSRLWEMLFKARPNLLRETVDDVIGEIQAHEDDARSVSSKKKKSSAEGGGGGGEGGSLSPGRRKKPNTNFDSTTTTTTSSAAVPALDNTAISARAEAVAAAVRLCDEKATDLLLRKTRGNTSDISRETWLRALAFSIAERSDKEHFNSMFLRMIEKLPLTSASMLSQMRRLESIAIFVAESARYSLDDHVECKMKLIEEMRDVEGSAANSPFVHDSQGVRNAGAHVAAKLISLNRNAARFNLDNNDVSANEAKLRAELDAFVGDFLASRVDAETEILIGSDEVARQIDALASGVSSSVAVAGTGEEVSEEVKRARRFLETIFTMTKLLILMGDIMSISDLVPTLIRSALLCAENTSDLHFGSEAKSCLIALRSVLFTESGGNSSRAATLFQDIVDDALLPSMKSSFWKTRKQTSLFASAFAFRHMFVLDEETQIDKLQNTIANELLEDPRVEMREAARDSLFAFLSGKRREAFTAQTELKFVERFSSSSVSASVVASLPQDQTSLVQRHAVILALSALLHSSSAIIDDDPPLWLKKSIILAAQCSFDVDPIKDCARKAFAEMKKKLHQKENFEKFKRAFSEREWDDIVSVGFEYNASYMV</sequence>
<evidence type="ECO:0000259" key="2">
    <source>
        <dbReference type="Pfam" id="PF11919"/>
    </source>
</evidence>
<dbReference type="GO" id="GO:0005829">
    <property type="term" value="C:cytosol"/>
    <property type="evidence" value="ECO:0007669"/>
    <property type="project" value="TreeGrafter"/>
</dbReference>
<evidence type="ECO:0000313" key="4">
    <source>
        <dbReference type="Proteomes" id="UP000198341"/>
    </source>
</evidence>
<dbReference type="PANTHER" id="PTHR32170:SF3">
    <property type="entry name" value="PROTEASOME ACTIVATOR COMPLEX SUBUNIT 4"/>
    <property type="match status" value="1"/>
</dbReference>
<feature type="compositionally biased region" description="Low complexity" evidence="1">
    <location>
        <begin position="1013"/>
        <end position="1034"/>
    </location>
</feature>
<dbReference type="EMBL" id="FO082270">
    <property type="protein sequence ID" value="CCO66790.1"/>
    <property type="molecule type" value="Genomic_DNA"/>
</dbReference>
<dbReference type="Pfam" id="PF11919">
    <property type="entry name" value="PSME4_C"/>
    <property type="match status" value="1"/>
</dbReference>
<dbReference type="GO" id="GO:0016504">
    <property type="term" value="F:peptidase activator activity"/>
    <property type="evidence" value="ECO:0007669"/>
    <property type="project" value="InterPro"/>
</dbReference>
<dbReference type="InterPro" id="IPR021843">
    <property type="entry name" value="PSME4_C"/>
</dbReference>
<keyword evidence="4" id="KW-1185">Reference proteome</keyword>
<dbReference type="eggNOG" id="KOG1851">
    <property type="taxonomic scope" value="Eukaryota"/>
</dbReference>
<reference evidence="3 4" key="1">
    <citation type="submission" date="2011-10" db="EMBL/GenBank/DDBJ databases">
        <authorList>
            <person name="Genoscope - CEA"/>
        </authorList>
    </citation>
    <scope>NUCLEOTIDE SEQUENCE [LARGE SCALE GENOMIC DNA]</scope>
    <source>
        <strain evidence="3 4">RCC 1105</strain>
    </source>
</reference>
<feature type="region of interest" description="Disordered" evidence="1">
    <location>
        <begin position="973"/>
        <end position="1037"/>
    </location>
</feature>
<organism evidence="3 4">
    <name type="scientific">Bathycoccus prasinos</name>
    <dbReference type="NCBI Taxonomy" id="41875"/>
    <lineage>
        <taxon>Eukaryota</taxon>
        <taxon>Viridiplantae</taxon>
        <taxon>Chlorophyta</taxon>
        <taxon>Mamiellophyceae</taxon>
        <taxon>Mamiellales</taxon>
        <taxon>Bathycoccaceae</taxon>
        <taxon>Bathycoccus</taxon>
    </lineage>
</organism>
<accession>K8F3Z8</accession>
<dbReference type="GO" id="GO:0070628">
    <property type="term" value="F:proteasome binding"/>
    <property type="evidence" value="ECO:0007669"/>
    <property type="project" value="InterPro"/>
</dbReference>
<dbReference type="InterPro" id="IPR016024">
    <property type="entry name" value="ARM-type_fold"/>
</dbReference>
<feature type="region of interest" description="Disordered" evidence="1">
    <location>
        <begin position="84"/>
        <end position="109"/>
    </location>
</feature>
<feature type="region of interest" description="Disordered" evidence="1">
    <location>
        <begin position="1"/>
        <end position="41"/>
    </location>
</feature>
<feature type="domain" description="Proteasome activator complex subunit 4 C-terminal" evidence="2">
    <location>
        <begin position="2051"/>
        <end position="2135"/>
    </location>
</feature>
<dbReference type="OrthoDB" id="17907at2759"/>
<dbReference type="GeneID" id="19013931"/>
<evidence type="ECO:0000313" key="3">
    <source>
        <dbReference type="EMBL" id="CCO66790.1"/>
    </source>
</evidence>
<protein>
    <recommendedName>
        <fullName evidence="2">Proteasome activator complex subunit 4 C-terminal domain-containing protein</fullName>
    </recommendedName>
</protein>
<name>K8F3Z8_9CHLO</name>
<dbReference type="GO" id="GO:0010499">
    <property type="term" value="P:proteasomal ubiquitin-independent protein catabolic process"/>
    <property type="evidence" value="ECO:0007669"/>
    <property type="project" value="TreeGrafter"/>
</dbReference>
<dbReference type="KEGG" id="bpg:Bathy09g04250"/>
<feature type="compositionally biased region" description="Low complexity" evidence="1">
    <location>
        <begin position="982"/>
        <end position="993"/>
    </location>
</feature>
<dbReference type="GO" id="GO:0005634">
    <property type="term" value="C:nucleus"/>
    <property type="evidence" value="ECO:0007669"/>
    <property type="project" value="TreeGrafter"/>
</dbReference>
<dbReference type="STRING" id="41875.K8F3Z8"/>
<feature type="compositionally biased region" description="Low complexity" evidence="1">
    <location>
        <begin position="22"/>
        <end position="39"/>
    </location>
</feature>
<gene>
    <name evidence="3" type="ORF">Bathy09g04250</name>
</gene>
<evidence type="ECO:0000256" key="1">
    <source>
        <dbReference type="SAM" id="MobiDB-lite"/>
    </source>
</evidence>